<dbReference type="GO" id="GO:0016810">
    <property type="term" value="F:hydrolase activity, acting on carbon-nitrogen (but not peptide) bonds"/>
    <property type="evidence" value="ECO:0007669"/>
    <property type="project" value="InterPro"/>
</dbReference>
<comment type="caution">
    <text evidence="4">The sequence shown here is derived from an EMBL/GenBank/DDBJ whole genome shotgun (WGS) entry which is preliminary data.</text>
</comment>
<dbReference type="PANTHER" id="PTHR34216:SF7">
    <property type="entry name" value="POLY-BETA-1,6-N-ACETYL-D-GLUCOSAMINE N-DEACETYLASE"/>
    <property type="match status" value="1"/>
</dbReference>
<dbReference type="InterPro" id="IPR051398">
    <property type="entry name" value="Polysacch_Deacetylase"/>
</dbReference>
<dbReference type="SUPFAM" id="SSF88713">
    <property type="entry name" value="Glycoside hydrolase/deacetylase"/>
    <property type="match status" value="1"/>
</dbReference>
<feature type="domain" description="NodB homology" evidence="3">
    <location>
        <begin position="227"/>
        <end position="384"/>
    </location>
</feature>
<name>A0A6L9SR81_9BIFI</name>
<dbReference type="PANTHER" id="PTHR34216">
    <property type="match status" value="1"/>
</dbReference>
<accession>A0A6L9SR81</accession>
<dbReference type="Pfam" id="PF01522">
    <property type="entry name" value="Polysacc_deac_1"/>
    <property type="match status" value="1"/>
</dbReference>
<dbReference type="InterPro" id="IPR002126">
    <property type="entry name" value="Cadherin-like_dom"/>
</dbReference>
<dbReference type="InterPro" id="IPR032179">
    <property type="entry name" value="Cry22Aa_Ig-like"/>
</dbReference>
<evidence type="ECO:0000313" key="4">
    <source>
        <dbReference type="EMBL" id="NEG54958.1"/>
    </source>
</evidence>
<dbReference type="Pfam" id="PF16403">
    <property type="entry name" value="Bact_surface_Ig-like"/>
    <property type="match status" value="1"/>
</dbReference>
<dbReference type="GO" id="GO:0005975">
    <property type="term" value="P:carbohydrate metabolic process"/>
    <property type="evidence" value="ECO:0007669"/>
    <property type="project" value="InterPro"/>
</dbReference>
<sequence>MHVSRRSRRALAAARARRIALAALAVVVFVAAVALPTLVVPALSGTGATTAASRAATGATAASPAHGALARKAVPANDPGDIVIGVNGSAVTTVLKGEAYVEGGAHAIEPEDGVLTGAIRTSGDVDTSRAGDYPVRYTVRDSHGHVASTVRTVKVVDAMDPQTGGLPVLMYHYIYDPANPPADLNANYIAADALEKQLEYLAGHGFYQPSWPEVRAYVDGTHTLPAHSVVLTFDDGEPGFFTNGCPLFTKYRVAATSFVITSDGNAPQRMKDCKSPYLEYESHSNDMHRAGGTVGHGGRISAMSRQEIVDDLAASKRVTGSLQAFAYPFGDTTADARAAVKDAGALVAFTTQYGRAQPGDDPMDLPRVRVQGDESLDAFVAAVS</sequence>
<dbReference type="Gene3D" id="3.20.20.370">
    <property type="entry name" value="Glycoside hydrolase/deacetylase"/>
    <property type="match status" value="1"/>
</dbReference>
<dbReference type="AlphaFoldDB" id="A0A6L9SR81"/>
<dbReference type="InterPro" id="IPR013783">
    <property type="entry name" value="Ig-like_fold"/>
</dbReference>
<dbReference type="GO" id="GO:0007156">
    <property type="term" value="P:homophilic cell adhesion via plasma membrane adhesion molecules"/>
    <property type="evidence" value="ECO:0007669"/>
    <property type="project" value="InterPro"/>
</dbReference>
<evidence type="ECO:0000313" key="5">
    <source>
        <dbReference type="Proteomes" id="UP000483293"/>
    </source>
</evidence>
<evidence type="ECO:0000256" key="1">
    <source>
        <dbReference type="ARBA" id="ARBA00022729"/>
    </source>
</evidence>
<feature type="domain" description="Cadherin" evidence="2">
    <location>
        <begin position="74"/>
        <end position="169"/>
    </location>
</feature>
<dbReference type="GO" id="GO:0005509">
    <property type="term" value="F:calcium ion binding"/>
    <property type="evidence" value="ECO:0007669"/>
    <property type="project" value="InterPro"/>
</dbReference>
<dbReference type="InterPro" id="IPR011330">
    <property type="entry name" value="Glyco_hydro/deAcase_b/a-brl"/>
</dbReference>
<protein>
    <submittedName>
        <fullName evidence="4">DUF5011 domain-containing protein</fullName>
    </submittedName>
</protein>
<keyword evidence="5" id="KW-1185">Reference proteome</keyword>
<dbReference type="PROSITE" id="PS50268">
    <property type="entry name" value="CADHERIN_2"/>
    <property type="match status" value="1"/>
</dbReference>
<proteinExistence type="predicted"/>
<evidence type="ECO:0000259" key="2">
    <source>
        <dbReference type="PROSITE" id="PS50268"/>
    </source>
</evidence>
<dbReference type="Proteomes" id="UP000483293">
    <property type="component" value="Unassembled WGS sequence"/>
</dbReference>
<keyword evidence="1" id="KW-0732">Signal</keyword>
<dbReference type="PROSITE" id="PS51677">
    <property type="entry name" value="NODB"/>
    <property type="match status" value="1"/>
</dbReference>
<dbReference type="Gene3D" id="2.60.40.10">
    <property type="entry name" value="Immunoglobulins"/>
    <property type="match status" value="1"/>
</dbReference>
<organism evidence="4 5">
    <name type="scientific">Bifidobacterium platyrrhinorum</name>
    <dbReference type="NCBI Taxonomy" id="2661628"/>
    <lineage>
        <taxon>Bacteria</taxon>
        <taxon>Bacillati</taxon>
        <taxon>Actinomycetota</taxon>
        <taxon>Actinomycetes</taxon>
        <taxon>Bifidobacteriales</taxon>
        <taxon>Bifidobacteriaceae</taxon>
        <taxon>Bifidobacterium</taxon>
    </lineage>
</organism>
<dbReference type="GO" id="GO:0016020">
    <property type="term" value="C:membrane"/>
    <property type="evidence" value="ECO:0007669"/>
    <property type="project" value="InterPro"/>
</dbReference>
<dbReference type="EMBL" id="WHZV01000002">
    <property type="protein sequence ID" value="NEG54958.1"/>
    <property type="molecule type" value="Genomic_DNA"/>
</dbReference>
<gene>
    <name evidence="4" type="ORF">GFD21_04035</name>
</gene>
<dbReference type="InterPro" id="IPR002509">
    <property type="entry name" value="NODB_dom"/>
</dbReference>
<reference evidence="4 5" key="1">
    <citation type="submission" date="2019-10" db="EMBL/GenBank/DDBJ databases">
        <title>Bifidobacterium from non-human primates.</title>
        <authorList>
            <person name="Modesto M."/>
        </authorList>
    </citation>
    <scope>NUCLEOTIDE SEQUENCE [LARGE SCALE GENOMIC DNA]</scope>
    <source>
        <strain evidence="4 5">SMA15</strain>
    </source>
</reference>
<evidence type="ECO:0000259" key="3">
    <source>
        <dbReference type="PROSITE" id="PS51677"/>
    </source>
</evidence>